<dbReference type="EMBL" id="BGPR01001867">
    <property type="protein sequence ID" value="GBM63429.1"/>
    <property type="molecule type" value="Genomic_DNA"/>
</dbReference>
<comment type="caution">
    <text evidence="1">The sequence shown here is derived from an EMBL/GenBank/DDBJ whole genome shotgun (WGS) entry which is preliminary data.</text>
</comment>
<evidence type="ECO:0000313" key="1">
    <source>
        <dbReference type="EMBL" id="GBM63429.1"/>
    </source>
</evidence>
<name>A0A4Y2HDS1_ARAVE</name>
<organism evidence="1 2">
    <name type="scientific">Araneus ventricosus</name>
    <name type="common">Orbweaver spider</name>
    <name type="synonym">Epeira ventricosa</name>
    <dbReference type="NCBI Taxonomy" id="182803"/>
    <lineage>
        <taxon>Eukaryota</taxon>
        <taxon>Metazoa</taxon>
        <taxon>Ecdysozoa</taxon>
        <taxon>Arthropoda</taxon>
        <taxon>Chelicerata</taxon>
        <taxon>Arachnida</taxon>
        <taxon>Araneae</taxon>
        <taxon>Araneomorphae</taxon>
        <taxon>Entelegynae</taxon>
        <taxon>Araneoidea</taxon>
        <taxon>Araneidae</taxon>
        <taxon>Araneus</taxon>
    </lineage>
</organism>
<evidence type="ECO:0000313" key="2">
    <source>
        <dbReference type="Proteomes" id="UP000499080"/>
    </source>
</evidence>
<gene>
    <name evidence="1" type="ORF">AVEN_120555_1</name>
</gene>
<reference evidence="1 2" key="1">
    <citation type="journal article" date="2019" name="Sci. Rep.">
        <title>Orb-weaving spider Araneus ventricosus genome elucidates the spidroin gene catalogue.</title>
        <authorList>
            <person name="Kono N."/>
            <person name="Nakamura H."/>
            <person name="Ohtoshi R."/>
            <person name="Moran D.A.P."/>
            <person name="Shinohara A."/>
            <person name="Yoshida Y."/>
            <person name="Fujiwara M."/>
            <person name="Mori M."/>
            <person name="Tomita M."/>
            <person name="Arakawa K."/>
        </authorList>
    </citation>
    <scope>NUCLEOTIDE SEQUENCE [LARGE SCALE GENOMIC DNA]</scope>
</reference>
<protein>
    <submittedName>
        <fullName evidence="1">Uncharacterized protein</fullName>
    </submittedName>
</protein>
<accession>A0A4Y2HDS1</accession>
<sequence>MYDLMCKRPHTWRIFNGIRFRIWNPQAPEVKLLSLGHHGPMKGNCRKELVVRRTPNLEDVNADYKPPFATSFRVVVATLLWNLRIVTPEVNSSSDEKVTWGEISWNKLAVEVLECDVLTVI</sequence>
<proteinExistence type="predicted"/>
<dbReference type="AlphaFoldDB" id="A0A4Y2HDS1"/>
<dbReference type="Proteomes" id="UP000499080">
    <property type="component" value="Unassembled WGS sequence"/>
</dbReference>
<keyword evidence="2" id="KW-1185">Reference proteome</keyword>